<keyword evidence="6" id="KW-1185">Reference proteome</keyword>
<dbReference type="InterPro" id="IPR013783">
    <property type="entry name" value="Ig-like_fold"/>
</dbReference>
<dbReference type="InterPro" id="IPR007110">
    <property type="entry name" value="Ig-like_dom"/>
</dbReference>
<dbReference type="SMART" id="SM00406">
    <property type="entry name" value="IGv"/>
    <property type="match status" value="1"/>
</dbReference>
<evidence type="ECO:0000313" key="5">
    <source>
        <dbReference type="EMBL" id="KAK2878614.1"/>
    </source>
</evidence>
<dbReference type="Pfam" id="PF07686">
    <property type="entry name" value="V-set"/>
    <property type="match status" value="1"/>
</dbReference>
<dbReference type="AlphaFoldDB" id="A0AA88PE02"/>
<keyword evidence="2" id="KW-0391">Immunity</keyword>
<evidence type="ECO:0000259" key="4">
    <source>
        <dbReference type="PROSITE" id="PS50835"/>
    </source>
</evidence>
<dbReference type="GO" id="GO:0007166">
    <property type="term" value="P:cell surface receptor signaling pathway"/>
    <property type="evidence" value="ECO:0007669"/>
    <property type="project" value="TreeGrafter"/>
</dbReference>
<accession>A0AA88PE02</accession>
<dbReference type="InterPro" id="IPR013106">
    <property type="entry name" value="Ig_V-set"/>
</dbReference>
<sequence>MTRGIIALILFLHWSQGTVVQKPEILREPKSSSASLNCTHNKGISYYQMYWYRQRPGETMRLIVFTVASSKPDFGDVDEKKFDAQKSDAKSGSLTVKDLEPEDSAIYFCAVEILSDAVLLMSHPVTTAKVSVSHDIRST</sequence>
<dbReference type="EMBL" id="JAUYZG010000019">
    <property type="protein sequence ID" value="KAK2878614.1"/>
    <property type="molecule type" value="Genomic_DNA"/>
</dbReference>
<dbReference type="Gene3D" id="2.60.40.10">
    <property type="entry name" value="Immunoglobulins"/>
    <property type="match status" value="1"/>
</dbReference>
<dbReference type="SUPFAM" id="SSF48726">
    <property type="entry name" value="Immunoglobulin"/>
    <property type="match status" value="1"/>
</dbReference>
<keyword evidence="1 3" id="KW-0732">Signal</keyword>
<gene>
    <name evidence="5" type="ORF">Q8A67_019405</name>
</gene>
<proteinExistence type="predicted"/>
<evidence type="ECO:0000313" key="6">
    <source>
        <dbReference type="Proteomes" id="UP001187343"/>
    </source>
</evidence>
<evidence type="ECO:0000256" key="3">
    <source>
        <dbReference type="SAM" id="SignalP"/>
    </source>
</evidence>
<dbReference type="InterPro" id="IPR036179">
    <property type="entry name" value="Ig-like_dom_sf"/>
</dbReference>
<evidence type="ECO:0000256" key="1">
    <source>
        <dbReference type="ARBA" id="ARBA00022729"/>
    </source>
</evidence>
<evidence type="ECO:0000256" key="2">
    <source>
        <dbReference type="ARBA" id="ARBA00022859"/>
    </source>
</evidence>
<organism evidence="5 6">
    <name type="scientific">Cirrhinus molitorella</name>
    <name type="common">mud carp</name>
    <dbReference type="NCBI Taxonomy" id="172907"/>
    <lineage>
        <taxon>Eukaryota</taxon>
        <taxon>Metazoa</taxon>
        <taxon>Chordata</taxon>
        <taxon>Craniata</taxon>
        <taxon>Vertebrata</taxon>
        <taxon>Euteleostomi</taxon>
        <taxon>Actinopterygii</taxon>
        <taxon>Neopterygii</taxon>
        <taxon>Teleostei</taxon>
        <taxon>Ostariophysi</taxon>
        <taxon>Cypriniformes</taxon>
        <taxon>Cyprinidae</taxon>
        <taxon>Labeoninae</taxon>
        <taxon>Labeonini</taxon>
        <taxon>Cirrhinus</taxon>
    </lineage>
</organism>
<dbReference type="PROSITE" id="PS50835">
    <property type="entry name" value="IG_LIKE"/>
    <property type="match status" value="1"/>
</dbReference>
<dbReference type="GO" id="GO:0002376">
    <property type="term" value="P:immune system process"/>
    <property type="evidence" value="ECO:0007669"/>
    <property type="project" value="UniProtKB-KW"/>
</dbReference>
<dbReference type="PANTHER" id="PTHR23268:SF102">
    <property type="entry name" value="IMMUNOGLOBULIN V-SET DOMAIN-CONTAINING PROTEIN"/>
    <property type="match status" value="1"/>
</dbReference>
<dbReference type="SMART" id="SM00409">
    <property type="entry name" value="IG"/>
    <property type="match status" value="1"/>
</dbReference>
<protein>
    <recommendedName>
        <fullName evidence="4">Ig-like domain-containing protein</fullName>
    </recommendedName>
</protein>
<comment type="caution">
    <text evidence="5">The sequence shown here is derived from an EMBL/GenBank/DDBJ whole genome shotgun (WGS) entry which is preliminary data.</text>
</comment>
<name>A0AA88PE02_9TELE</name>
<dbReference type="Proteomes" id="UP001187343">
    <property type="component" value="Unassembled WGS sequence"/>
</dbReference>
<feature type="signal peptide" evidence="3">
    <location>
        <begin position="1"/>
        <end position="17"/>
    </location>
</feature>
<dbReference type="InterPro" id="IPR050413">
    <property type="entry name" value="TCR_beta_variable"/>
</dbReference>
<dbReference type="PANTHER" id="PTHR23268">
    <property type="entry name" value="T-CELL RECEPTOR BETA CHAIN"/>
    <property type="match status" value="1"/>
</dbReference>
<dbReference type="GO" id="GO:0005886">
    <property type="term" value="C:plasma membrane"/>
    <property type="evidence" value="ECO:0007669"/>
    <property type="project" value="TreeGrafter"/>
</dbReference>
<dbReference type="InterPro" id="IPR003599">
    <property type="entry name" value="Ig_sub"/>
</dbReference>
<reference evidence="5" key="1">
    <citation type="submission" date="2023-08" db="EMBL/GenBank/DDBJ databases">
        <title>Chromosome-level Genome Assembly of mud carp (Cirrhinus molitorella).</title>
        <authorList>
            <person name="Liu H."/>
        </authorList>
    </citation>
    <scope>NUCLEOTIDE SEQUENCE</scope>
    <source>
        <strain evidence="5">Prfri</strain>
        <tissue evidence="5">Muscle</tissue>
    </source>
</reference>
<feature type="domain" description="Ig-like" evidence="4">
    <location>
        <begin position="23"/>
        <end position="126"/>
    </location>
</feature>
<feature type="chain" id="PRO_5041723224" description="Ig-like domain-containing protein" evidence="3">
    <location>
        <begin position="18"/>
        <end position="139"/>
    </location>
</feature>